<evidence type="ECO:0000313" key="3">
    <source>
        <dbReference type="Proteomes" id="UP001596042"/>
    </source>
</evidence>
<dbReference type="Pfam" id="PF02661">
    <property type="entry name" value="Fic"/>
    <property type="match status" value="1"/>
</dbReference>
<dbReference type="InterPro" id="IPR053737">
    <property type="entry name" value="Type_II_TA_Toxin"/>
</dbReference>
<dbReference type="NCBIfam" id="TIGR01550">
    <property type="entry name" value="DOC_P1"/>
    <property type="match status" value="1"/>
</dbReference>
<dbReference type="PANTHER" id="PTHR39426">
    <property type="entry name" value="HOMOLOGY TO DEATH-ON-CURING PROTEIN OF PHAGE P1"/>
    <property type="match status" value="1"/>
</dbReference>
<dbReference type="EMBL" id="JBHSEL010000031">
    <property type="protein sequence ID" value="MFC4624235.1"/>
    <property type="molecule type" value="Genomic_DNA"/>
</dbReference>
<comment type="caution">
    <text evidence="2">The sequence shown here is derived from an EMBL/GenBank/DDBJ whole genome shotgun (WGS) entry which is preliminary data.</text>
</comment>
<evidence type="ECO:0000259" key="1">
    <source>
        <dbReference type="PROSITE" id="PS51459"/>
    </source>
</evidence>
<dbReference type="RefSeq" id="WP_374833004.1">
    <property type="nucleotide sequence ID" value="NZ_JBHEEZ010000020.1"/>
</dbReference>
<organism evidence="2 3">
    <name type="scientific">Daeguia caeni</name>
    <dbReference type="NCBI Taxonomy" id="439612"/>
    <lineage>
        <taxon>Bacteria</taxon>
        <taxon>Pseudomonadati</taxon>
        <taxon>Pseudomonadota</taxon>
        <taxon>Alphaproteobacteria</taxon>
        <taxon>Hyphomicrobiales</taxon>
        <taxon>Brucellaceae</taxon>
        <taxon>Daeguia</taxon>
    </lineage>
</organism>
<dbReference type="Gene3D" id="1.20.120.1870">
    <property type="entry name" value="Fic/DOC protein, Fido domain"/>
    <property type="match status" value="1"/>
</dbReference>
<dbReference type="PANTHER" id="PTHR39426:SF1">
    <property type="entry name" value="HOMOLOGY TO DEATH-ON-CURING PROTEIN OF PHAGE P1"/>
    <property type="match status" value="1"/>
</dbReference>
<dbReference type="InterPro" id="IPR006440">
    <property type="entry name" value="Doc"/>
</dbReference>
<dbReference type="PROSITE" id="PS51459">
    <property type="entry name" value="FIDO"/>
    <property type="match status" value="1"/>
</dbReference>
<dbReference type="InterPro" id="IPR003812">
    <property type="entry name" value="Fido"/>
</dbReference>
<dbReference type="InterPro" id="IPR036597">
    <property type="entry name" value="Fido-like_dom_sf"/>
</dbReference>
<reference evidence="3" key="1">
    <citation type="journal article" date="2019" name="Int. J. Syst. Evol. Microbiol.">
        <title>The Global Catalogue of Microorganisms (GCM) 10K type strain sequencing project: providing services to taxonomists for standard genome sequencing and annotation.</title>
        <authorList>
            <consortium name="The Broad Institute Genomics Platform"/>
            <consortium name="The Broad Institute Genome Sequencing Center for Infectious Disease"/>
            <person name="Wu L."/>
            <person name="Ma J."/>
        </authorList>
    </citation>
    <scope>NUCLEOTIDE SEQUENCE [LARGE SCALE GENOMIC DNA]</scope>
    <source>
        <strain evidence="3">CGMCC 1.15731</strain>
    </source>
</reference>
<keyword evidence="3" id="KW-1185">Reference proteome</keyword>
<dbReference type="Proteomes" id="UP001596042">
    <property type="component" value="Unassembled WGS sequence"/>
</dbReference>
<name>A0ABV9H592_9HYPH</name>
<proteinExistence type="predicted"/>
<evidence type="ECO:0000313" key="2">
    <source>
        <dbReference type="EMBL" id="MFC4624235.1"/>
    </source>
</evidence>
<accession>A0ABV9H592</accession>
<protein>
    <submittedName>
        <fullName evidence="2">Type II toxin-antitoxin system death-on-curing family toxin</fullName>
    </submittedName>
</protein>
<gene>
    <name evidence="2" type="ORF">ACFO1V_03165</name>
</gene>
<sequence length="130" mass="15303">MQNEPLWLPIEEVIKINREEVSESGENFALLRRDLLESALARPVNHYHYSSDNDILRLAVILMLSIAQNHPFEQGNKRTGWTAGMIFMALNGYEFNWDHEAVAVEFMKLIQGQITVDRFEEQIYYFIKER</sequence>
<feature type="domain" description="Fido" evidence="1">
    <location>
        <begin position="8"/>
        <end position="129"/>
    </location>
</feature>
<dbReference type="SUPFAM" id="SSF140931">
    <property type="entry name" value="Fic-like"/>
    <property type="match status" value="1"/>
</dbReference>